<protein>
    <submittedName>
        <fullName evidence="1">Uncharacterized protein</fullName>
    </submittedName>
</protein>
<gene>
    <name evidence="1" type="ORF">IK5_05321</name>
</gene>
<comment type="caution">
    <text evidence="1">The sequence shown here is derived from an EMBL/GenBank/DDBJ whole genome shotgun (WGS) entry which is preliminary data.</text>
</comment>
<sequence>MGKKYRIHEMDIVGIKLNGVRVLGMYGKLNGNRIIQKLVTFYPQFRWGSGDLKEIESESK</sequence>
<dbReference type="Proteomes" id="UP000006967">
    <property type="component" value="Unassembled WGS sequence"/>
</dbReference>
<evidence type="ECO:0000313" key="2">
    <source>
        <dbReference type="Proteomes" id="UP000006967"/>
    </source>
</evidence>
<dbReference type="EMBL" id="AHFG01000070">
    <property type="protein sequence ID" value="EJR67257.1"/>
    <property type="molecule type" value="Genomic_DNA"/>
</dbReference>
<dbReference type="RefSeq" id="WP_000516942.1">
    <property type="nucleotide sequence ID" value="NZ_JH791883.1"/>
</dbReference>
<accession>A0A9W5P030</accession>
<proteinExistence type="predicted"/>
<reference evidence="1 2" key="1">
    <citation type="submission" date="2012-04" db="EMBL/GenBank/DDBJ databases">
        <title>The Genome Sequence of Bacillus cereus VD154.</title>
        <authorList>
            <consortium name="The Broad Institute Genome Sequencing Platform"/>
            <consortium name="The Broad Institute Genome Sequencing Center for Infectious Disease"/>
            <person name="Feldgarden M."/>
            <person name="Van der Auwera G.A."/>
            <person name="Mahillon J."/>
            <person name="Duprez V."/>
            <person name="Timmery S."/>
            <person name="Mattelet C."/>
            <person name="Dierick K."/>
            <person name="Sun M."/>
            <person name="Yu Z."/>
            <person name="Zhu L."/>
            <person name="Hu X."/>
            <person name="Shank E.B."/>
            <person name="Swiecicka I."/>
            <person name="Hansen B.M."/>
            <person name="Andrup L."/>
            <person name="Young S.K."/>
            <person name="Zeng Q."/>
            <person name="Gargeya S."/>
            <person name="Fitzgerald M."/>
            <person name="Haas B."/>
            <person name="Abouelleil A."/>
            <person name="Alvarado L."/>
            <person name="Arachchi H.M."/>
            <person name="Berlin A."/>
            <person name="Chapman S.B."/>
            <person name="Goldberg J."/>
            <person name="Griggs A."/>
            <person name="Gujja S."/>
            <person name="Hansen M."/>
            <person name="Howarth C."/>
            <person name="Imamovic A."/>
            <person name="Larimer J."/>
            <person name="McCowen C."/>
            <person name="Montmayeur A."/>
            <person name="Murphy C."/>
            <person name="Neiman D."/>
            <person name="Pearson M."/>
            <person name="Priest M."/>
            <person name="Roberts A."/>
            <person name="Saif S."/>
            <person name="Shea T."/>
            <person name="Sisk P."/>
            <person name="Sykes S."/>
            <person name="Wortman J."/>
            <person name="Nusbaum C."/>
            <person name="Birren B."/>
        </authorList>
    </citation>
    <scope>NUCLEOTIDE SEQUENCE [LARGE SCALE GENOMIC DNA]</scope>
    <source>
        <strain evidence="1 2">VD154</strain>
    </source>
</reference>
<name>A0A9W5P030_BACCE</name>
<evidence type="ECO:0000313" key="1">
    <source>
        <dbReference type="EMBL" id="EJR67257.1"/>
    </source>
</evidence>
<dbReference type="AlphaFoldDB" id="A0A9W5P030"/>
<organism evidence="1 2">
    <name type="scientific">Bacillus cereus VD154</name>
    <dbReference type="NCBI Taxonomy" id="1053238"/>
    <lineage>
        <taxon>Bacteria</taxon>
        <taxon>Bacillati</taxon>
        <taxon>Bacillota</taxon>
        <taxon>Bacilli</taxon>
        <taxon>Bacillales</taxon>
        <taxon>Bacillaceae</taxon>
        <taxon>Bacillus</taxon>
        <taxon>Bacillus cereus group</taxon>
    </lineage>
</organism>